<dbReference type="AlphaFoldDB" id="C0GK98"/>
<evidence type="ECO:0000259" key="17">
    <source>
        <dbReference type="Pfam" id="PF00156"/>
    </source>
</evidence>
<evidence type="ECO:0000313" key="19">
    <source>
        <dbReference type="Proteomes" id="UP000006443"/>
    </source>
</evidence>
<reference evidence="18 19" key="1">
    <citation type="submission" date="2009-02" db="EMBL/GenBank/DDBJ databases">
        <title>Sequencing of the draft genome and assembly of Dethiobacter alkaliphilus AHT 1.</title>
        <authorList>
            <consortium name="US DOE Joint Genome Institute (JGI-PGF)"/>
            <person name="Lucas S."/>
            <person name="Copeland A."/>
            <person name="Lapidus A."/>
            <person name="Glavina del Rio T."/>
            <person name="Dalin E."/>
            <person name="Tice H."/>
            <person name="Bruce D."/>
            <person name="Goodwin L."/>
            <person name="Pitluck S."/>
            <person name="Larimer F."/>
            <person name="Land M.L."/>
            <person name="Hauser L."/>
            <person name="Muyzer G."/>
        </authorList>
    </citation>
    <scope>NUCLEOTIDE SEQUENCE [LARGE SCALE GENOMIC DNA]</scope>
    <source>
        <strain evidence="18 19">AHT 1</strain>
    </source>
</reference>
<comment type="similarity">
    <text evidence="6 16">Belongs to the purine/pyrimidine phosphoribosyltransferase family.</text>
</comment>
<evidence type="ECO:0000256" key="4">
    <source>
        <dbReference type="ARBA" id="ARBA00004669"/>
    </source>
</evidence>
<dbReference type="EMBL" id="ACJM01000022">
    <property type="protein sequence ID" value="EEG76213.1"/>
    <property type="molecule type" value="Genomic_DNA"/>
</dbReference>
<evidence type="ECO:0000256" key="16">
    <source>
        <dbReference type="RuleBase" id="RU364099"/>
    </source>
</evidence>
<dbReference type="InterPro" id="IPR029057">
    <property type="entry name" value="PRTase-like"/>
</dbReference>
<evidence type="ECO:0000256" key="12">
    <source>
        <dbReference type="ARBA" id="ARBA00022741"/>
    </source>
</evidence>
<evidence type="ECO:0000256" key="2">
    <source>
        <dbReference type="ARBA" id="ARBA00002049"/>
    </source>
</evidence>
<dbReference type="STRING" id="555088.DealDRAFT_2907"/>
<dbReference type="eggNOG" id="COG0634">
    <property type="taxonomic scope" value="Bacteria"/>
</dbReference>
<protein>
    <recommendedName>
        <fullName evidence="16">Hypoxanthine phosphoribosyltransferase</fullName>
        <ecNumber evidence="16">2.4.2.8</ecNumber>
    </recommendedName>
</protein>
<evidence type="ECO:0000256" key="13">
    <source>
        <dbReference type="ARBA" id="ARBA00022842"/>
    </source>
</evidence>
<comment type="pathway">
    <text evidence="4 16">Purine metabolism; IMP biosynthesis via salvage pathway; IMP from hypoxanthine: step 1/1.</text>
</comment>
<comment type="cofactor">
    <cofactor evidence="1 16">
        <name>Mg(2+)</name>
        <dbReference type="ChEBI" id="CHEBI:18420"/>
    </cofactor>
</comment>
<comment type="caution">
    <text evidence="18">The sequence shown here is derived from an EMBL/GenBank/DDBJ whole genome shotgun (WGS) entry which is preliminary data.</text>
</comment>
<dbReference type="GO" id="GO:0046100">
    <property type="term" value="P:hypoxanthine metabolic process"/>
    <property type="evidence" value="ECO:0007669"/>
    <property type="project" value="TreeGrafter"/>
</dbReference>
<dbReference type="UniPathway" id="UPA00591">
    <property type="reaction ID" value="UER00648"/>
</dbReference>
<keyword evidence="9 16" id="KW-0808">Transferase</keyword>
<keyword evidence="7 16" id="KW-0963">Cytoplasm</keyword>
<evidence type="ECO:0000313" key="18">
    <source>
        <dbReference type="EMBL" id="EEG76213.1"/>
    </source>
</evidence>
<dbReference type="Pfam" id="PF00156">
    <property type="entry name" value="Pribosyltran"/>
    <property type="match status" value="1"/>
</dbReference>
<comment type="catalytic activity">
    <reaction evidence="15">
        <text>IMP + diphosphate = hypoxanthine + 5-phospho-alpha-D-ribose 1-diphosphate</text>
        <dbReference type="Rhea" id="RHEA:17973"/>
        <dbReference type="ChEBI" id="CHEBI:17368"/>
        <dbReference type="ChEBI" id="CHEBI:33019"/>
        <dbReference type="ChEBI" id="CHEBI:58017"/>
        <dbReference type="ChEBI" id="CHEBI:58053"/>
        <dbReference type="EC" id="2.4.2.8"/>
    </reaction>
    <physiologicalReaction direction="right-to-left" evidence="15">
        <dbReference type="Rhea" id="RHEA:17975"/>
    </physiologicalReaction>
</comment>
<dbReference type="InterPro" id="IPR050408">
    <property type="entry name" value="HGPRT"/>
</dbReference>
<dbReference type="Gene3D" id="3.40.50.2020">
    <property type="match status" value="1"/>
</dbReference>
<gene>
    <name evidence="18" type="ORF">DealDRAFT_2907</name>
</gene>
<dbReference type="PANTHER" id="PTHR43340">
    <property type="entry name" value="HYPOXANTHINE-GUANINE PHOSPHORIBOSYLTRANSFERASE"/>
    <property type="match status" value="1"/>
</dbReference>
<evidence type="ECO:0000256" key="9">
    <source>
        <dbReference type="ARBA" id="ARBA00022679"/>
    </source>
</evidence>
<accession>C0GK98</accession>
<evidence type="ECO:0000256" key="3">
    <source>
        <dbReference type="ARBA" id="ARBA00004496"/>
    </source>
</evidence>
<organism evidence="18 19">
    <name type="scientific">Dethiobacter alkaliphilus AHT 1</name>
    <dbReference type="NCBI Taxonomy" id="555088"/>
    <lineage>
        <taxon>Bacteria</taxon>
        <taxon>Bacillati</taxon>
        <taxon>Bacillota</taxon>
        <taxon>Dethiobacteria</taxon>
        <taxon>Dethiobacterales</taxon>
        <taxon>Dethiobacteraceae</taxon>
        <taxon>Dethiobacter</taxon>
    </lineage>
</organism>
<dbReference type="GO" id="GO:0006166">
    <property type="term" value="P:purine ribonucleoside salvage"/>
    <property type="evidence" value="ECO:0007669"/>
    <property type="project" value="UniProtKB-KW"/>
</dbReference>
<keyword evidence="10 16" id="KW-0479">Metal-binding</keyword>
<dbReference type="OrthoDB" id="9802824at2"/>
<keyword evidence="8 16" id="KW-0328">Glycosyltransferase</keyword>
<evidence type="ECO:0000256" key="1">
    <source>
        <dbReference type="ARBA" id="ARBA00001946"/>
    </source>
</evidence>
<dbReference type="EC" id="2.4.2.8" evidence="16"/>
<evidence type="ECO:0000256" key="5">
    <source>
        <dbReference type="ARBA" id="ARBA00004676"/>
    </source>
</evidence>
<dbReference type="Proteomes" id="UP000006443">
    <property type="component" value="Unassembled WGS sequence"/>
</dbReference>
<keyword evidence="13 16" id="KW-0460">Magnesium</keyword>
<keyword evidence="19" id="KW-1185">Reference proteome</keyword>
<dbReference type="NCBIfam" id="TIGR01203">
    <property type="entry name" value="HGPRTase"/>
    <property type="match status" value="1"/>
</dbReference>
<evidence type="ECO:0000256" key="11">
    <source>
        <dbReference type="ARBA" id="ARBA00022726"/>
    </source>
</evidence>
<dbReference type="GO" id="GO:0052657">
    <property type="term" value="F:guanine phosphoribosyltransferase activity"/>
    <property type="evidence" value="ECO:0007669"/>
    <property type="project" value="UniProtKB-ARBA"/>
</dbReference>
<dbReference type="GO" id="GO:0032264">
    <property type="term" value="P:IMP salvage"/>
    <property type="evidence" value="ECO:0007669"/>
    <property type="project" value="UniProtKB-UniPathway"/>
</dbReference>
<evidence type="ECO:0000256" key="8">
    <source>
        <dbReference type="ARBA" id="ARBA00022676"/>
    </source>
</evidence>
<dbReference type="PANTHER" id="PTHR43340:SF1">
    <property type="entry name" value="HYPOXANTHINE PHOSPHORIBOSYLTRANSFERASE"/>
    <property type="match status" value="1"/>
</dbReference>
<dbReference type="GO" id="GO:0032263">
    <property type="term" value="P:GMP salvage"/>
    <property type="evidence" value="ECO:0007669"/>
    <property type="project" value="TreeGrafter"/>
</dbReference>
<evidence type="ECO:0000256" key="15">
    <source>
        <dbReference type="ARBA" id="ARBA00049402"/>
    </source>
</evidence>
<dbReference type="RefSeq" id="WP_008518767.1">
    <property type="nucleotide sequence ID" value="NZ_ACJM01000022.1"/>
</dbReference>
<evidence type="ECO:0000256" key="14">
    <source>
        <dbReference type="ARBA" id="ARBA00048811"/>
    </source>
</evidence>
<feature type="domain" description="Phosphoribosyltransferase" evidence="17">
    <location>
        <begin position="10"/>
        <end position="158"/>
    </location>
</feature>
<comment type="catalytic activity">
    <reaction evidence="14">
        <text>GMP + diphosphate = guanine + 5-phospho-alpha-D-ribose 1-diphosphate</text>
        <dbReference type="Rhea" id="RHEA:25424"/>
        <dbReference type="ChEBI" id="CHEBI:16235"/>
        <dbReference type="ChEBI" id="CHEBI:33019"/>
        <dbReference type="ChEBI" id="CHEBI:58017"/>
        <dbReference type="ChEBI" id="CHEBI:58115"/>
        <dbReference type="EC" id="2.4.2.8"/>
    </reaction>
    <physiologicalReaction direction="right-to-left" evidence="14">
        <dbReference type="Rhea" id="RHEA:25426"/>
    </physiologicalReaction>
</comment>
<dbReference type="GO" id="GO:0006178">
    <property type="term" value="P:guanine salvage"/>
    <property type="evidence" value="ECO:0007669"/>
    <property type="project" value="TreeGrafter"/>
</dbReference>
<dbReference type="InterPro" id="IPR005904">
    <property type="entry name" value="Hxn_phspho_trans"/>
</dbReference>
<evidence type="ECO:0000256" key="6">
    <source>
        <dbReference type="ARBA" id="ARBA00008391"/>
    </source>
</evidence>
<name>C0GK98_DETAL</name>
<comment type="function">
    <text evidence="2">Purine salvage pathway enzyme that catalyzes the transfer of the ribosyl-5-phosphate group from 5-phospho-alpha-D-ribose 1-diphosphate (PRPP) to the N9 position of the 6-oxopurines hypoxanthine and guanine to form the corresponding ribonucleotides IMP (inosine 5'-monophosphate) and GMP (guanosine 5'-monophosphate), with the release of PPi.</text>
</comment>
<dbReference type="SUPFAM" id="SSF53271">
    <property type="entry name" value="PRTase-like"/>
    <property type="match status" value="1"/>
</dbReference>
<dbReference type="GO" id="GO:0005829">
    <property type="term" value="C:cytosol"/>
    <property type="evidence" value="ECO:0007669"/>
    <property type="project" value="TreeGrafter"/>
</dbReference>
<dbReference type="CDD" id="cd06223">
    <property type="entry name" value="PRTases_typeI"/>
    <property type="match status" value="1"/>
</dbReference>
<evidence type="ECO:0000256" key="10">
    <source>
        <dbReference type="ARBA" id="ARBA00022723"/>
    </source>
</evidence>
<dbReference type="FunFam" id="3.40.50.2020:FF:000006">
    <property type="entry name" value="Hypoxanthine phosphoribosyltransferase"/>
    <property type="match status" value="1"/>
</dbReference>
<dbReference type="GO" id="GO:0004422">
    <property type="term" value="F:hypoxanthine phosphoribosyltransferase activity"/>
    <property type="evidence" value="ECO:0007669"/>
    <property type="project" value="InterPro"/>
</dbReference>
<keyword evidence="11 16" id="KW-0660">Purine salvage</keyword>
<sequence>MTHKLEPVLNREQIAERILQLGEEISRDYRDKEPVLICVLRGSIYFAVDLTRAMSVPHTLDFMAISSYDQEADPLGIVRITKDLDSSIANREVLIIEDIVDTGLSLNYLIRNLKTRDPAGLRVCTLLNIPARRIAKVPIDYQGFELPNIYAVGYGLDYHEQYRNLWDIYSLTAEKE</sequence>
<dbReference type="GO" id="GO:0000287">
    <property type="term" value="F:magnesium ion binding"/>
    <property type="evidence" value="ECO:0007669"/>
    <property type="project" value="TreeGrafter"/>
</dbReference>
<evidence type="ECO:0000256" key="7">
    <source>
        <dbReference type="ARBA" id="ARBA00022490"/>
    </source>
</evidence>
<dbReference type="InterPro" id="IPR000836">
    <property type="entry name" value="PRTase_dom"/>
</dbReference>
<comment type="pathway">
    <text evidence="5">Purine metabolism; GMP biosynthesis via salvage pathway; GMP from guanine: step 1/1.</text>
</comment>
<comment type="subcellular location">
    <subcellularLocation>
        <location evidence="3 16">Cytoplasm</location>
    </subcellularLocation>
</comment>
<keyword evidence="12 16" id="KW-0547">Nucleotide-binding</keyword>
<proteinExistence type="inferred from homology"/>
<dbReference type="GO" id="GO:0000166">
    <property type="term" value="F:nucleotide binding"/>
    <property type="evidence" value="ECO:0007669"/>
    <property type="project" value="UniProtKB-KW"/>
</dbReference>